<dbReference type="Pfam" id="PF02535">
    <property type="entry name" value="Zip"/>
    <property type="match status" value="2"/>
</dbReference>
<dbReference type="Ensembl" id="ENSSSCT00055046628.1">
    <property type="protein sequence ID" value="ENSSSCP00055037180.1"/>
    <property type="gene ID" value="ENSSSCG00055023433.1"/>
</dbReference>
<keyword evidence="4" id="KW-0864">Zinc transport</keyword>
<evidence type="ECO:0000256" key="6">
    <source>
        <dbReference type="ARBA" id="ARBA00023136"/>
    </source>
</evidence>
<evidence type="ECO:0000256" key="4">
    <source>
        <dbReference type="ARBA" id="ARBA00022906"/>
    </source>
</evidence>
<feature type="transmembrane region" description="Helical" evidence="12">
    <location>
        <begin position="94"/>
        <end position="115"/>
    </location>
</feature>
<evidence type="ECO:0000256" key="9">
    <source>
        <dbReference type="ARBA" id="ARBA00042542"/>
    </source>
</evidence>
<dbReference type="Ensembl" id="ENSSSCT00065059360.1">
    <property type="protein sequence ID" value="ENSSSCP00065025745.1"/>
    <property type="gene ID" value="ENSSSCG00065043399.1"/>
</dbReference>
<comment type="similarity">
    <text evidence="2">Belongs to the ZIP transporter (TC 2.A.5) family.</text>
</comment>
<dbReference type="Ensembl" id="ENSSSCT00030027865.1">
    <property type="protein sequence ID" value="ENSSSCP00030012460.1"/>
    <property type="gene ID" value="ENSSSCG00030020145.1"/>
</dbReference>
<dbReference type="Proteomes" id="UP000694725">
    <property type="component" value="Unplaced"/>
</dbReference>
<evidence type="ECO:0000256" key="2">
    <source>
        <dbReference type="ARBA" id="ARBA00006939"/>
    </source>
</evidence>
<dbReference type="InterPro" id="IPR003689">
    <property type="entry name" value="ZIP"/>
</dbReference>
<dbReference type="Ensembl" id="ENSSSCT00025049254.1">
    <property type="protein sequence ID" value="ENSSSCP00025021055.1"/>
    <property type="gene ID" value="ENSSSCG00025036170.1"/>
</dbReference>
<dbReference type="GO" id="GO:0000139">
    <property type="term" value="C:Golgi membrane"/>
    <property type="evidence" value="ECO:0007669"/>
    <property type="project" value="UniProtKB-SubCell"/>
</dbReference>
<feature type="transmembrane region" description="Helical" evidence="12">
    <location>
        <begin position="333"/>
        <end position="354"/>
    </location>
</feature>
<keyword evidence="3 12" id="KW-0812">Transmembrane</keyword>
<evidence type="ECO:0000256" key="1">
    <source>
        <dbReference type="ARBA" id="ARBA00004653"/>
    </source>
</evidence>
<dbReference type="Proteomes" id="UP000694726">
    <property type="component" value="Unplaced"/>
</dbReference>
<evidence type="ECO:0000256" key="11">
    <source>
        <dbReference type="ARBA" id="ARBA00045302"/>
    </source>
</evidence>
<dbReference type="Ensembl" id="ENSSSCT00035027480.1">
    <property type="protein sequence ID" value="ENSSSCP00035010519.1"/>
    <property type="gene ID" value="ENSSSCG00035021082.1"/>
</dbReference>
<dbReference type="Proteomes" id="UP000694571">
    <property type="component" value="Unplaced"/>
</dbReference>
<dbReference type="GO" id="GO:0006829">
    <property type="term" value="P:zinc ion transport"/>
    <property type="evidence" value="ECO:0007669"/>
    <property type="project" value="UniProtKB-KW"/>
</dbReference>
<dbReference type="Proteomes" id="UP000694570">
    <property type="component" value="Unplaced"/>
</dbReference>
<dbReference type="Ensembl" id="ENSSSCT00015068307.1">
    <property type="protein sequence ID" value="ENSSSCP00015027348.1"/>
    <property type="gene ID" value="ENSSSCG00015050207.1"/>
</dbReference>
<dbReference type="Ensembl" id="ENSSSCT00050010941.1">
    <property type="protein sequence ID" value="ENSSSCP00050004699.1"/>
    <property type="gene ID" value="ENSSSCG00050007984.1"/>
</dbReference>
<dbReference type="PANTHER" id="PTHR16950:SF16">
    <property type="entry name" value="ZINC TRANSPORTER ZIP13"/>
    <property type="match status" value="1"/>
</dbReference>
<evidence type="ECO:0000256" key="7">
    <source>
        <dbReference type="ARBA" id="ARBA00034634"/>
    </source>
</evidence>
<evidence type="ECO:0000256" key="8">
    <source>
        <dbReference type="ARBA" id="ARBA00040592"/>
    </source>
</evidence>
<keyword evidence="4" id="KW-0862">Zinc</keyword>
<dbReference type="Proteomes" id="UP000694727">
    <property type="component" value="Unplaced"/>
</dbReference>
<sequence>MPRFLSRCAAKGGSSRKWPLCFSARGMPGCPCPGCGMAGQRLLLLTALALELLGGAGGSQQALRSQGVAAACRLDSKESESWGALLSGERLDTWICSLLGSLLVGLSGVFPLLVIPLEMGTTLRSEAGAWRLKQLLSFALGGLLGNVFLHLLPEAWAYTYSAGPGGEGQSLQQQQQLGLWVIAGFLTFLALEKMFLDGKEKEATSQVSGYLNLLANTIDNFTHGLAVAASFLVSKKIGFLTTMAILLHEIPHEVGDFAILLRAGFDRWSAAKLQLSTAMGGLLGACFAICTQSPKGVEETVAWILPFTSGGFLYIALVNVLPDLLEEDDPWHSLQQVLLLCTGIVVMVLFSLFVE</sequence>
<name>A0A8D0Z4W2_PIG</name>
<reference evidence="14" key="1">
    <citation type="submission" date="2025-05" db="UniProtKB">
        <authorList>
            <consortium name="Ensembl"/>
        </authorList>
    </citation>
    <scope>IDENTIFICATION</scope>
</reference>
<feature type="transmembrane region" description="Helical" evidence="12">
    <location>
        <begin position="301"/>
        <end position="321"/>
    </location>
</feature>
<keyword evidence="4" id="KW-0406">Ion transport</keyword>
<protein>
    <recommendedName>
        <fullName evidence="8">Zinc transporter ZIP13</fullName>
    </recommendedName>
    <alternativeName>
        <fullName evidence="9">Solute carrier family 39 member 13</fullName>
    </alternativeName>
    <alternativeName>
        <fullName evidence="10">Zrt- and Irt-like protein 13</fullName>
    </alternativeName>
</protein>
<dbReference type="Ensembl" id="ENSSSCT00045067171.1">
    <property type="protein sequence ID" value="ENSSSCP00045047706.1"/>
    <property type="gene ID" value="ENSSSCG00045038636.1"/>
</dbReference>
<evidence type="ECO:0000256" key="10">
    <source>
        <dbReference type="ARBA" id="ARBA00042972"/>
    </source>
</evidence>
<evidence type="ECO:0000313" key="14">
    <source>
        <dbReference type="Ensembl" id="ENSSSCP00035010519.1"/>
    </source>
</evidence>
<dbReference type="Proteomes" id="UP000694724">
    <property type="component" value="Unplaced"/>
</dbReference>
<comment type="function">
    <text evidence="11">Functions as a zinc transporter transporting Zn(2+) from the Golgi apparatus to the cytosol and thus influences the zinc level at least in areas of the cytosol. May regulate beige adipocyte differentiation.</text>
</comment>
<evidence type="ECO:0000256" key="12">
    <source>
        <dbReference type="SAM" id="Phobius"/>
    </source>
</evidence>
<keyword evidence="4" id="KW-0813">Transport</keyword>
<feature type="transmembrane region" description="Helical" evidence="12">
    <location>
        <begin position="135"/>
        <end position="157"/>
    </location>
</feature>
<evidence type="ECO:0000313" key="15">
    <source>
        <dbReference type="Proteomes" id="UP000694720"/>
    </source>
</evidence>
<dbReference type="AlphaFoldDB" id="A0A8D0Z4W2"/>
<dbReference type="Proteomes" id="UP000694720">
    <property type="component" value="Unplaced"/>
</dbReference>
<comment type="catalytic activity">
    <reaction evidence="7">
        <text>Zn(2+)(in) = Zn(2+)(out)</text>
        <dbReference type="Rhea" id="RHEA:29351"/>
        <dbReference type="ChEBI" id="CHEBI:29105"/>
    </reaction>
</comment>
<keyword evidence="6 12" id="KW-0472">Membrane</keyword>
<gene>
    <name evidence="13" type="primary">SLC39A13</name>
</gene>
<dbReference type="PANTHER" id="PTHR16950">
    <property type="entry name" value="ZINC TRANSPORTER SLC39A7 HISTIDINE-RICH MEMBRANE PROTEIN KE4"/>
    <property type="match status" value="1"/>
</dbReference>
<evidence type="ECO:0000256" key="5">
    <source>
        <dbReference type="ARBA" id="ARBA00022989"/>
    </source>
</evidence>
<evidence type="ECO:0000313" key="13">
    <source>
        <dbReference type="Ensembl" id="ENSSSCP00015027348.1"/>
    </source>
</evidence>
<dbReference type="GO" id="GO:0046873">
    <property type="term" value="F:metal ion transmembrane transporter activity"/>
    <property type="evidence" value="ECO:0007669"/>
    <property type="project" value="InterPro"/>
</dbReference>
<organism evidence="14 15">
    <name type="scientific">Sus scrofa</name>
    <name type="common">Pig</name>
    <dbReference type="NCBI Taxonomy" id="9823"/>
    <lineage>
        <taxon>Eukaryota</taxon>
        <taxon>Metazoa</taxon>
        <taxon>Chordata</taxon>
        <taxon>Craniata</taxon>
        <taxon>Vertebrata</taxon>
        <taxon>Euteleostomi</taxon>
        <taxon>Mammalia</taxon>
        <taxon>Eutheria</taxon>
        <taxon>Laurasiatheria</taxon>
        <taxon>Artiodactyla</taxon>
        <taxon>Suina</taxon>
        <taxon>Suidae</taxon>
        <taxon>Sus</taxon>
    </lineage>
</organism>
<evidence type="ECO:0000256" key="3">
    <source>
        <dbReference type="ARBA" id="ARBA00022692"/>
    </source>
</evidence>
<feature type="transmembrane region" description="Helical" evidence="12">
    <location>
        <begin position="177"/>
        <end position="196"/>
    </location>
</feature>
<accession>A0A8D0Z4W2</accession>
<comment type="subcellular location">
    <subcellularLocation>
        <location evidence="1">Golgi apparatus membrane</location>
        <topology evidence="1">Multi-pass membrane protein</topology>
    </subcellularLocation>
</comment>
<keyword evidence="5 12" id="KW-1133">Transmembrane helix</keyword>
<proteinExistence type="inferred from homology"/>
<dbReference type="Proteomes" id="UP000694728">
    <property type="component" value="Unplaced"/>
</dbReference>